<sequence>MSSTPHVQSLSVQETPEHLLPLPAPKNLPESAYQEDSFILSLNDNQFSIFHLDYHNRKDTMLSILNTEQKHLVLLLQEPWAYHDTFLPPPHQAWDLYTPKANPKTR</sequence>
<gene>
    <name evidence="2" type="ORF">O181_049108</name>
</gene>
<evidence type="ECO:0000313" key="3">
    <source>
        <dbReference type="Proteomes" id="UP000765509"/>
    </source>
</evidence>
<reference evidence="2" key="1">
    <citation type="submission" date="2021-03" db="EMBL/GenBank/DDBJ databases">
        <title>Draft genome sequence of rust myrtle Austropuccinia psidii MF-1, a brazilian biotype.</title>
        <authorList>
            <person name="Quecine M.C."/>
            <person name="Pachon D.M.R."/>
            <person name="Bonatelli M.L."/>
            <person name="Correr F.H."/>
            <person name="Franceschini L.M."/>
            <person name="Leite T.F."/>
            <person name="Margarido G.R.A."/>
            <person name="Almeida C.A."/>
            <person name="Ferrarezi J.A."/>
            <person name="Labate C.A."/>
        </authorList>
    </citation>
    <scope>NUCLEOTIDE SEQUENCE</scope>
    <source>
        <strain evidence="2">MF-1</strain>
    </source>
</reference>
<protein>
    <submittedName>
        <fullName evidence="2">Uncharacterized protein</fullName>
    </submittedName>
</protein>
<dbReference type="EMBL" id="AVOT02020922">
    <property type="protein sequence ID" value="MBW0509393.1"/>
    <property type="molecule type" value="Genomic_DNA"/>
</dbReference>
<dbReference type="Proteomes" id="UP000765509">
    <property type="component" value="Unassembled WGS sequence"/>
</dbReference>
<evidence type="ECO:0000313" key="2">
    <source>
        <dbReference type="EMBL" id="MBW0509393.1"/>
    </source>
</evidence>
<name>A0A9Q3HL36_9BASI</name>
<feature type="compositionally biased region" description="Polar residues" evidence="1">
    <location>
        <begin position="1"/>
        <end position="14"/>
    </location>
</feature>
<dbReference type="AlphaFoldDB" id="A0A9Q3HL36"/>
<keyword evidence="3" id="KW-1185">Reference proteome</keyword>
<comment type="caution">
    <text evidence="2">The sequence shown here is derived from an EMBL/GenBank/DDBJ whole genome shotgun (WGS) entry which is preliminary data.</text>
</comment>
<proteinExistence type="predicted"/>
<evidence type="ECO:0000256" key="1">
    <source>
        <dbReference type="SAM" id="MobiDB-lite"/>
    </source>
</evidence>
<feature type="region of interest" description="Disordered" evidence="1">
    <location>
        <begin position="1"/>
        <end position="28"/>
    </location>
</feature>
<organism evidence="2 3">
    <name type="scientific">Austropuccinia psidii MF-1</name>
    <dbReference type="NCBI Taxonomy" id="1389203"/>
    <lineage>
        <taxon>Eukaryota</taxon>
        <taxon>Fungi</taxon>
        <taxon>Dikarya</taxon>
        <taxon>Basidiomycota</taxon>
        <taxon>Pucciniomycotina</taxon>
        <taxon>Pucciniomycetes</taxon>
        <taxon>Pucciniales</taxon>
        <taxon>Sphaerophragmiaceae</taxon>
        <taxon>Austropuccinia</taxon>
    </lineage>
</organism>
<accession>A0A9Q3HL36</accession>